<protein>
    <recommendedName>
        <fullName evidence="3">AB hydrolase-1 domain-containing protein</fullName>
    </recommendedName>
</protein>
<reference evidence="5" key="2">
    <citation type="submission" date="2015-01" db="EMBL/GenBank/DDBJ databases">
        <title>Evolutionary Origins and Diversification of the Mycorrhizal Mutualists.</title>
        <authorList>
            <consortium name="DOE Joint Genome Institute"/>
            <consortium name="Mycorrhizal Genomics Consortium"/>
            <person name="Kohler A."/>
            <person name="Kuo A."/>
            <person name="Nagy L.G."/>
            <person name="Floudas D."/>
            <person name="Copeland A."/>
            <person name="Barry K.W."/>
            <person name="Cichocki N."/>
            <person name="Veneault-Fourrey C."/>
            <person name="LaButti K."/>
            <person name="Lindquist E.A."/>
            <person name="Lipzen A."/>
            <person name="Lundell T."/>
            <person name="Morin E."/>
            <person name="Murat C."/>
            <person name="Riley R."/>
            <person name="Ohm R."/>
            <person name="Sun H."/>
            <person name="Tunlid A."/>
            <person name="Henrissat B."/>
            <person name="Grigoriev I.V."/>
            <person name="Hibbett D.S."/>
            <person name="Martin F."/>
        </authorList>
    </citation>
    <scope>NUCLEOTIDE SEQUENCE [LARGE SCALE GENOMIC DNA]</scope>
    <source>
        <strain evidence="5">MAFF 305830</strain>
    </source>
</reference>
<accession>A0A0C3B0X3</accession>
<dbReference type="GO" id="GO:0035965">
    <property type="term" value="P:cardiolipin acyl-chain remodeling"/>
    <property type="evidence" value="ECO:0007669"/>
    <property type="project" value="TreeGrafter"/>
</dbReference>
<reference evidence="4 5" key="1">
    <citation type="submission" date="2014-04" db="EMBL/GenBank/DDBJ databases">
        <authorList>
            <consortium name="DOE Joint Genome Institute"/>
            <person name="Kuo A."/>
            <person name="Zuccaro A."/>
            <person name="Kohler A."/>
            <person name="Nagy L.G."/>
            <person name="Floudas D."/>
            <person name="Copeland A."/>
            <person name="Barry K.W."/>
            <person name="Cichocki N."/>
            <person name="Veneault-Fourrey C."/>
            <person name="LaButti K."/>
            <person name="Lindquist E.A."/>
            <person name="Lipzen A."/>
            <person name="Lundell T."/>
            <person name="Morin E."/>
            <person name="Murat C."/>
            <person name="Sun H."/>
            <person name="Tunlid A."/>
            <person name="Henrissat B."/>
            <person name="Grigoriev I.V."/>
            <person name="Hibbett D.S."/>
            <person name="Martin F."/>
            <person name="Nordberg H.P."/>
            <person name="Cantor M.N."/>
            <person name="Hua S.X."/>
        </authorList>
    </citation>
    <scope>NUCLEOTIDE SEQUENCE [LARGE SCALE GENOMIC DNA]</scope>
    <source>
        <strain evidence="4 5">MAFF 305830</strain>
    </source>
</reference>
<dbReference type="STRING" id="933852.A0A0C3B0X3"/>
<dbReference type="Gene3D" id="3.40.50.1820">
    <property type="entry name" value="alpha/beta hydrolase"/>
    <property type="match status" value="1"/>
</dbReference>
<proteinExistence type="inferred from homology"/>
<dbReference type="GO" id="GO:0055088">
    <property type="term" value="P:lipid homeostasis"/>
    <property type="evidence" value="ECO:0007669"/>
    <property type="project" value="TreeGrafter"/>
</dbReference>
<feature type="region of interest" description="Disordered" evidence="2">
    <location>
        <begin position="216"/>
        <end position="257"/>
    </location>
</feature>
<feature type="domain" description="AB hydrolase-1" evidence="3">
    <location>
        <begin position="100"/>
        <end position="420"/>
    </location>
</feature>
<dbReference type="HOGENOM" id="CLU_017361_3_0_1"/>
<dbReference type="InterPro" id="IPR029058">
    <property type="entry name" value="AB_hydrolase_fold"/>
</dbReference>
<dbReference type="SUPFAM" id="SSF53474">
    <property type="entry name" value="alpha/beta-Hydrolases"/>
    <property type="match status" value="1"/>
</dbReference>
<evidence type="ECO:0000256" key="2">
    <source>
        <dbReference type="SAM" id="MobiDB-lite"/>
    </source>
</evidence>
<comment type="similarity">
    <text evidence="1">Belongs to the peptidase S33 family. ABHD4/ABHD5 subfamily.</text>
</comment>
<sequence length="441" mass="49386">MPSTLPVASDIPDGFIASFKSWLSSGQKQSEIAEERILKRMSTYRSADEADVTTPSSANTRVSHVQLSDKSRYMNTLSILPTTPATTQTSSSREPPPTTVILHGYGAGLGFFSLNFETLSHWVSRRGQPVYLLDWLGMGRSSRPPFKVTAKLSDTRQRVEQAESFFLDSLEEWRSKMNINKMTLVGHSLGAYLVTAYALKYPQRVSRLVLLSPAGVNAGPGDTSVPDDEFQRTRSNPEPSEANAQPTEIRNPSRSSDVAALKKEQVQEKQKQEQQQESLMRRLFVHAWEAGYSPFGLLRLGGPWAPMLVAKYTTRRFADLDPDFIRDLHHYLLQISLSRGSGEYALSHILAPMAHARLPLEFRVSQLPKDLPVTFVYGSHDWMDPEGGVRSVERLKEAGNRSSRMVIIPGAGHHVYLDNPDSVNRLLVNEMDSAIGYTRRR</sequence>
<dbReference type="PANTHER" id="PTHR42886">
    <property type="entry name" value="RE40534P-RELATED"/>
    <property type="match status" value="1"/>
</dbReference>
<dbReference type="OrthoDB" id="7457040at2759"/>
<evidence type="ECO:0000256" key="1">
    <source>
        <dbReference type="ARBA" id="ARBA00038097"/>
    </source>
</evidence>
<keyword evidence="5" id="KW-1185">Reference proteome</keyword>
<evidence type="ECO:0000313" key="5">
    <source>
        <dbReference type="Proteomes" id="UP000054097"/>
    </source>
</evidence>
<dbReference type="EMBL" id="KN824310">
    <property type="protein sequence ID" value="KIM25864.1"/>
    <property type="molecule type" value="Genomic_DNA"/>
</dbReference>
<evidence type="ECO:0000313" key="4">
    <source>
        <dbReference type="EMBL" id="KIM25864.1"/>
    </source>
</evidence>
<organism evidence="4 5">
    <name type="scientific">Serendipita vermifera MAFF 305830</name>
    <dbReference type="NCBI Taxonomy" id="933852"/>
    <lineage>
        <taxon>Eukaryota</taxon>
        <taxon>Fungi</taxon>
        <taxon>Dikarya</taxon>
        <taxon>Basidiomycota</taxon>
        <taxon>Agaricomycotina</taxon>
        <taxon>Agaricomycetes</taxon>
        <taxon>Sebacinales</taxon>
        <taxon>Serendipitaceae</taxon>
        <taxon>Serendipita</taxon>
    </lineage>
</organism>
<dbReference type="GO" id="GO:0005743">
    <property type="term" value="C:mitochondrial inner membrane"/>
    <property type="evidence" value="ECO:0007669"/>
    <property type="project" value="TreeGrafter"/>
</dbReference>
<gene>
    <name evidence="4" type="ORF">M408DRAFT_17108</name>
</gene>
<feature type="compositionally biased region" description="Polar residues" evidence="2">
    <location>
        <begin position="233"/>
        <end position="256"/>
    </location>
</feature>
<dbReference type="GO" id="GO:0004623">
    <property type="term" value="F:phospholipase A2 activity"/>
    <property type="evidence" value="ECO:0007669"/>
    <property type="project" value="TreeGrafter"/>
</dbReference>
<name>A0A0C3B0X3_SERVB</name>
<dbReference type="AlphaFoldDB" id="A0A0C3B0X3"/>
<dbReference type="Proteomes" id="UP000054097">
    <property type="component" value="Unassembled WGS sequence"/>
</dbReference>
<dbReference type="GO" id="GO:0006654">
    <property type="term" value="P:phosphatidic acid biosynthetic process"/>
    <property type="evidence" value="ECO:0007669"/>
    <property type="project" value="TreeGrafter"/>
</dbReference>
<dbReference type="Pfam" id="PF00561">
    <property type="entry name" value="Abhydrolase_1"/>
    <property type="match status" value="1"/>
</dbReference>
<dbReference type="GO" id="GO:0042171">
    <property type="term" value="F:lysophosphatidic acid acyltransferase activity"/>
    <property type="evidence" value="ECO:0007669"/>
    <property type="project" value="TreeGrafter"/>
</dbReference>
<evidence type="ECO:0000259" key="3">
    <source>
        <dbReference type="Pfam" id="PF00561"/>
    </source>
</evidence>
<dbReference type="InterPro" id="IPR000073">
    <property type="entry name" value="AB_hydrolase_1"/>
</dbReference>
<dbReference type="PANTHER" id="PTHR42886:SF29">
    <property type="entry name" value="PUMMELIG, ISOFORM A"/>
    <property type="match status" value="1"/>
</dbReference>